<dbReference type="InterPro" id="IPR001461">
    <property type="entry name" value="Aspartic_peptidase_A1"/>
</dbReference>
<gene>
    <name evidence="10" type="ORF">POPTR_008G115900</name>
</gene>
<proteinExistence type="inferred from homology"/>
<dbReference type="FunFam" id="2.40.70.10:FF:000215">
    <property type="entry name" value="Aspartyl protease family protein 2"/>
    <property type="match status" value="1"/>
</dbReference>
<dbReference type="Pfam" id="PF14543">
    <property type="entry name" value="TAXi_N"/>
    <property type="match status" value="1"/>
</dbReference>
<evidence type="ECO:0000256" key="2">
    <source>
        <dbReference type="ARBA" id="ARBA00022670"/>
    </source>
</evidence>
<protein>
    <recommendedName>
        <fullName evidence="9">Peptidase A1 domain-containing protein</fullName>
    </recommendedName>
</protein>
<feature type="compositionally biased region" description="Basic residues" evidence="8">
    <location>
        <begin position="84"/>
        <end position="95"/>
    </location>
</feature>
<evidence type="ECO:0000256" key="1">
    <source>
        <dbReference type="ARBA" id="ARBA00007447"/>
    </source>
</evidence>
<keyword evidence="2 7" id="KW-0645">Protease</keyword>
<evidence type="ECO:0000259" key="9">
    <source>
        <dbReference type="PROSITE" id="PS51767"/>
    </source>
</evidence>
<dbReference type="PANTHER" id="PTHR47967">
    <property type="entry name" value="OS07G0603500 PROTEIN-RELATED"/>
    <property type="match status" value="1"/>
</dbReference>
<dbReference type="InterPro" id="IPR051708">
    <property type="entry name" value="Plant_Aspart_Prot_A1"/>
</dbReference>
<dbReference type="EMBL" id="CM009297">
    <property type="protein sequence ID" value="PNT24091.1"/>
    <property type="molecule type" value="Genomic_DNA"/>
</dbReference>
<dbReference type="FunFam" id="2.40.70.10:FF:000033">
    <property type="entry name" value="Aspartyl protease family protein"/>
    <property type="match status" value="1"/>
</dbReference>
<keyword evidence="3 7" id="KW-0064">Aspartyl protease</keyword>
<dbReference type="STRING" id="3694.A0A2K1ZFN8"/>
<dbReference type="InterPro" id="IPR034161">
    <property type="entry name" value="Pepsin-like_plant"/>
</dbReference>
<keyword evidence="5" id="KW-0325">Glycoprotein</keyword>
<evidence type="ECO:0000313" key="10">
    <source>
        <dbReference type="EMBL" id="PNT24091.1"/>
    </source>
</evidence>
<evidence type="ECO:0000256" key="4">
    <source>
        <dbReference type="ARBA" id="ARBA00022801"/>
    </source>
</evidence>
<dbReference type="PANTHER" id="PTHR47967:SF46">
    <property type="entry name" value="ASPARTIC PROTEINASE NEPENTHESIN-1"/>
    <property type="match status" value="1"/>
</dbReference>
<evidence type="ECO:0000256" key="6">
    <source>
        <dbReference type="PIRSR" id="PIRSR601461-1"/>
    </source>
</evidence>
<dbReference type="Proteomes" id="UP000006729">
    <property type="component" value="Chromosome 8"/>
</dbReference>
<dbReference type="InterPro" id="IPR001969">
    <property type="entry name" value="Aspartic_peptidase_AS"/>
</dbReference>
<dbReference type="PRINTS" id="PR00792">
    <property type="entry name" value="PEPSIN"/>
</dbReference>
<reference evidence="10 11" key="1">
    <citation type="journal article" date="2006" name="Science">
        <title>The genome of black cottonwood, Populus trichocarpa (Torr. &amp; Gray).</title>
        <authorList>
            <person name="Tuskan G.A."/>
            <person name="Difazio S."/>
            <person name="Jansson S."/>
            <person name="Bohlmann J."/>
            <person name="Grigoriev I."/>
            <person name="Hellsten U."/>
            <person name="Putnam N."/>
            <person name="Ralph S."/>
            <person name="Rombauts S."/>
            <person name="Salamov A."/>
            <person name="Schein J."/>
            <person name="Sterck L."/>
            <person name="Aerts A."/>
            <person name="Bhalerao R.R."/>
            <person name="Bhalerao R.P."/>
            <person name="Blaudez D."/>
            <person name="Boerjan W."/>
            <person name="Brun A."/>
            <person name="Brunner A."/>
            <person name="Busov V."/>
            <person name="Campbell M."/>
            <person name="Carlson J."/>
            <person name="Chalot M."/>
            <person name="Chapman J."/>
            <person name="Chen G.L."/>
            <person name="Cooper D."/>
            <person name="Coutinho P.M."/>
            <person name="Couturier J."/>
            <person name="Covert S."/>
            <person name="Cronk Q."/>
            <person name="Cunningham R."/>
            <person name="Davis J."/>
            <person name="Degroeve S."/>
            <person name="Dejardin A."/>
            <person name="Depamphilis C."/>
            <person name="Detter J."/>
            <person name="Dirks B."/>
            <person name="Dubchak I."/>
            <person name="Duplessis S."/>
            <person name="Ehlting J."/>
            <person name="Ellis B."/>
            <person name="Gendler K."/>
            <person name="Goodstein D."/>
            <person name="Gribskov M."/>
            <person name="Grimwood J."/>
            <person name="Groover A."/>
            <person name="Gunter L."/>
            <person name="Hamberger B."/>
            <person name="Heinze B."/>
            <person name="Helariutta Y."/>
            <person name="Henrissat B."/>
            <person name="Holligan D."/>
            <person name="Holt R."/>
            <person name="Huang W."/>
            <person name="Islam-Faridi N."/>
            <person name="Jones S."/>
            <person name="Jones-Rhoades M."/>
            <person name="Jorgensen R."/>
            <person name="Joshi C."/>
            <person name="Kangasjarvi J."/>
            <person name="Karlsson J."/>
            <person name="Kelleher C."/>
            <person name="Kirkpatrick R."/>
            <person name="Kirst M."/>
            <person name="Kohler A."/>
            <person name="Kalluri U."/>
            <person name="Larimer F."/>
            <person name="Leebens-Mack J."/>
            <person name="Leple J.C."/>
            <person name="Locascio P."/>
            <person name="Lou Y."/>
            <person name="Lucas S."/>
            <person name="Martin F."/>
            <person name="Montanini B."/>
            <person name="Napoli C."/>
            <person name="Nelson D.R."/>
            <person name="Nelson C."/>
            <person name="Nieminen K."/>
            <person name="Nilsson O."/>
            <person name="Pereda V."/>
            <person name="Peter G."/>
            <person name="Philippe R."/>
            <person name="Pilate G."/>
            <person name="Poliakov A."/>
            <person name="Razumovskaya J."/>
            <person name="Richardson P."/>
            <person name="Rinaldi C."/>
            <person name="Ritland K."/>
            <person name="Rouze P."/>
            <person name="Ryaboy D."/>
            <person name="Schmutz J."/>
            <person name="Schrader J."/>
            <person name="Segerman B."/>
            <person name="Shin H."/>
            <person name="Siddiqui A."/>
            <person name="Sterky F."/>
            <person name="Terry A."/>
            <person name="Tsai C.J."/>
            <person name="Uberbacher E."/>
            <person name="Unneberg P."/>
            <person name="Vahala J."/>
            <person name="Wall K."/>
            <person name="Wessler S."/>
            <person name="Yang G."/>
            <person name="Yin T."/>
            <person name="Douglas C."/>
            <person name="Marra M."/>
            <person name="Sandberg G."/>
            <person name="Van de Peer Y."/>
            <person name="Rokhsar D."/>
        </authorList>
    </citation>
    <scope>NUCLEOTIDE SEQUENCE [LARGE SCALE GENOMIC DNA]</scope>
    <source>
        <strain evidence="11">cv. Nisqually</strain>
    </source>
</reference>
<feature type="active site" evidence="6">
    <location>
        <position position="129"/>
    </location>
</feature>
<feature type="region of interest" description="Disordered" evidence="8">
    <location>
        <begin position="84"/>
        <end position="105"/>
    </location>
</feature>
<dbReference type="InterPro" id="IPR032799">
    <property type="entry name" value="TAXi_C"/>
</dbReference>
<dbReference type="InterPro" id="IPR021109">
    <property type="entry name" value="Peptidase_aspartic_dom_sf"/>
</dbReference>
<evidence type="ECO:0000256" key="3">
    <source>
        <dbReference type="ARBA" id="ARBA00022750"/>
    </source>
</evidence>
<name>A0A2K1ZFN8_POPTR</name>
<sequence>MVRSFKSKQRVCFPLSHGHNTHTELHSTMVSLSLLFHLLLLAFVDLSTSTTEYLKLPLLHKTPFPTPLQSLSSDLQRLSLLHHSHHRHQNHRRTSSKSPLMSGASSGSGQYFVSIRLGSPPQTLLLVADTGSDLTWVRCSACKTNCSIHPPGSTFLARHSTTFSPTHCFSSLCQLVPQPNPNPCNHTRLHSTCRYEYVYSDGSKTSGFFSKETTTLNTSSGREMKLKSIAFGCGFHASGPSLIGSSFNGASGVMGLGRGPISFASQLGRRFGRSFSYCLLDYTLSPPPTSYLMIGDVVSTKKDNKSMMSFTPLLINPEAPTFYYISIKGVFVDGVKLHIDPSVWSLDELGNGGTVIDSGTTLTFLTEPAYREILSAFKREVKLPSPTPGGASTRSGFDLCVNVTGVSRPRFPRLSLELGGESLYSPPPRNYFIDISEGIKCLAIQPVEAESGRFSVIGNLMQQGFLLEFDRGKSRLGFSRRGCAVS</sequence>
<dbReference type="CDD" id="cd05476">
    <property type="entry name" value="pepsin_A_like_plant"/>
    <property type="match status" value="1"/>
</dbReference>
<feature type="domain" description="Peptidase A1" evidence="9">
    <location>
        <begin position="111"/>
        <end position="479"/>
    </location>
</feature>
<keyword evidence="4 7" id="KW-0378">Hydrolase</keyword>
<feature type="active site" evidence="6">
    <location>
        <position position="357"/>
    </location>
</feature>
<dbReference type="SUPFAM" id="SSF50630">
    <property type="entry name" value="Acid proteases"/>
    <property type="match status" value="1"/>
</dbReference>
<evidence type="ECO:0000256" key="7">
    <source>
        <dbReference type="RuleBase" id="RU000454"/>
    </source>
</evidence>
<comment type="similarity">
    <text evidence="1 7">Belongs to the peptidase A1 family.</text>
</comment>
<dbReference type="PROSITE" id="PS00141">
    <property type="entry name" value="ASP_PROTEASE"/>
    <property type="match status" value="1"/>
</dbReference>
<dbReference type="PROSITE" id="PS51767">
    <property type="entry name" value="PEPTIDASE_A1"/>
    <property type="match status" value="1"/>
</dbReference>
<dbReference type="Pfam" id="PF14541">
    <property type="entry name" value="TAXi_C"/>
    <property type="match status" value="1"/>
</dbReference>
<evidence type="ECO:0000313" key="11">
    <source>
        <dbReference type="Proteomes" id="UP000006729"/>
    </source>
</evidence>
<evidence type="ECO:0000256" key="5">
    <source>
        <dbReference type="ARBA" id="ARBA00023180"/>
    </source>
</evidence>
<keyword evidence="11" id="KW-1185">Reference proteome</keyword>
<dbReference type="AlphaFoldDB" id="A0A2K1ZFN8"/>
<dbReference type="Gene3D" id="2.40.70.10">
    <property type="entry name" value="Acid Proteases"/>
    <property type="match status" value="2"/>
</dbReference>
<evidence type="ECO:0000256" key="8">
    <source>
        <dbReference type="SAM" id="MobiDB-lite"/>
    </source>
</evidence>
<dbReference type="InterPro" id="IPR032861">
    <property type="entry name" value="TAXi_N"/>
</dbReference>
<organism evidence="10 11">
    <name type="scientific">Populus trichocarpa</name>
    <name type="common">Western balsam poplar</name>
    <name type="synonym">Populus balsamifera subsp. trichocarpa</name>
    <dbReference type="NCBI Taxonomy" id="3694"/>
    <lineage>
        <taxon>Eukaryota</taxon>
        <taxon>Viridiplantae</taxon>
        <taxon>Streptophyta</taxon>
        <taxon>Embryophyta</taxon>
        <taxon>Tracheophyta</taxon>
        <taxon>Spermatophyta</taxon>
        <taxon>Magnoliopsida</taxon>
        <taxon>eudicotyledons</taxon>
        <taxon>Gunneridae</taxon>
        <taxon>Pentapetalae</taxon>
        <taxon>rosids</taxon>
        <taxon>fabids</taxon>
        <taxon>Malpighiales</taxon>
        <taxon>Salicaceae</taxon>
        <taxon>Saliceae</taxon>
        <taxon>Populus</taxon>
    </lineage>
</organism>
<dbReference type="InterPro" id="IPR033121">
    <property type="entry name" value="PEPTIDASE_A1"/>
</dbReference>
<accession>A0A2K1ZFN8</accession>
<dbReference type="InParanoid" id="A0A2K1ZFN8"/>
<dbReference type="GO" id="GO:0006508">
    <property type="term" value="P:proteolysis"/>
    <property type="evidence" value="ECO:0007669"/>
    <property type="project" value="UniProtKB-KW"/>
</dbReference>
<dbReference type="GO" id="GO:0004190">
    <property type="term" value="F:aspartic-type endopeptidase activity"/>
    <property type="evidence" value="ECO:0000318"/>
    <property type="project" value="GO_Central"/>
</dbReference>